<accession>A0A1S1YU93</accession>
<gene>
    <name evidence="1" type="ORF">NH26_23680</name>
</gene>
<dbReference type="AlphaFoldDB" id="A0A1S1YU93"/>
<dbReference type="EMBL" id="JRYR02000002">
    <property type="protein sequence ID" value="OHX64576.1"/>
    <property type="molecule type" value="Genomic_DNA"/>
</dbReference>
<dbReference type="RefSeq" id="WP_044217115.1">
    <property type="nucleotide sequence ID" value="NZ_JRYR02000002.1"/>
</dbReference>
<evidence type="ECO:0000313" key="2">
    <source>
        <dbReference type="Proteomes" id="UP000179797"/>
    </source>
</evidence>
<proteinExistence type="predicted"/>
<sequence>MTDSKLIIKGIYRDFQNKNNLIFVCELLNGNIKVGKHILCKKQMIGKIISFDTIKLPFSNNTYEVTINTKNYNWKRNDVIDKEITIL</sequence>
<organism evidence="1 2">
    <name type="scientific">Flammeovirga pacifica</name>
    <dbReference type="NCBI Taxonomy" id="915059"/>
    <lineage>
        <taxon>Bacteria</taxon>
        <taxon>Pseudomonadati</taxon>
        <taxon>Bacteroidota</taxon>
        <taxon>Cytophagia</taxon>
        <taxon>Cytophagales</taxon>
        <taxon>Flammeovirgaceae</taxon>
        <taxon>Flammeovirga</taxon>
    </lineage>
</organism>
<name>A0A1S1YU93_FLAPC</name>
<dbReference type="OrthoDB" id="9903625at2"/>
<protein>
    <submittedName>
        <fullName evidence="1">Uncharacterized protein</fullName>
    </submittedName>
</protein>
<comment type="caution">
    <text evidence="1">The sequence shown here is derived from an EMBL/GenBank/DDBJ whole genome shotgun (WGS) entry which is preliminary data.</text>
</comment>
<keyword evidence="2" id="KW-1185">Reference proteome</keyword>
<evidence type="ECO:0000313" key="1">
    <source>
        <dbReference type="EMBL" id="OHX64576.1"/>
    </source>
</evidence>
<dbReference type="Proteomes" id="UP000179797">
    <property type="component" value="Unassembled WGS sequence"/>
</dbReference>
<reference evidence="1 2" key="1">
    <citation type="journal article" date="2012" name="Int. J. Syst. Evol. Microbiol.">
        <title>Flammeovirga pacifica sp. nov., isolated from deep-sea sediment.</title>
        <authorList>
            <person name="Xu H."/>
            <person name="Fu Y."/>
            <person name="Yang N."/>
            <person name="Ding Z."/>
            <person name="Lai Q."/>
            <person name="Zeng R."/>
        </authorList>
    </citation>
    <scope>NUCLEOTIDE SEQUENCE [LARGE SCALE GENOMIC DNA]</scope>
    <source>
        <strain evidence="2">DSM 24597 / LMG 26175 / WPAGA1</strain>
    </source>
</reference>